<sequence length="299" mass="33978">MLFFSRFKRLSGLTDPAKTSVRELLSAALKHQVCIEILFTARNRQMDNVYCRIKALRGKKVLLVSGINFLPDALNGEQCLIYFNLPHSLLVNTFKMSPGLARAGFLCKTQIIHNYLDSESRNCVIEIDLPQAYVQRSLRKHERVFPASNMVKSVDLWLRGKLPKQWREMGPSDFSFREGAPSRLRLINISASGARIEIDNVEESDRYRKLTGAQMLLCVVLCGQGRKCCAAPVVCQCVEGLYSATLRRLSLRLRFMQVWKTDCCGQGSWGRVDEDGVPPLRDWINNDFCLLTEKPSHSC</sequence>
<accession>A0A7W8FFX6</accession>
<organism evidence="1 2">
    <name type="scientific">Desulfovibrio intestinalis</name>
    <dbReference type="NCBI Taxonomy" id="58621"/>
    <lineage>
        <taxon>Bacteria</taxon>
        <taxon>Pseudomonadati</taxon>
        <taxon>Thermodesulfobacteriota</taxon>
        <taxon>Desulfovibrionia</taxon>
        <taxon>Desulfovibrionales</taxon>
        <taxon>Desulfovibrionaceae</taxon>
        <taxon>Desulfovibrio</taxon>
    </lineage>
</organism>
<dbReference type="EMBL" id="JACHGO010000004">
    <property type="protein sequence ID" value="MBB5143346.1"/>
    <property type="molecule type" value="Genomic_DNA"/>
</dbReference>
<protein>
    <recommendedName>
        <fullName evidence="3">PilZ domain-containing protein</fullName>
    </recommendedName>
</protein>
<proteinExistence type="predicted"/>
<reference evidence="1 2" key="1">
    <citation type="submission" date="2020-08" db="EMBL/GenBank/DDBJ databases">
        <title>Genomic Encyclopedia of Type Strains, Phase IV (KMG-IV): sequencing the most valuable type-strain genomes for metagenomic binning, comparative biology and taxonomic classification.</title>
        <authorList>
            <person name="Goeker M."/>
        </authorList>
    </citation>
    <scope>NUCLEOTIDE SEQUENCE [LARGE SCALE GENOMIC DNA]</scope>
    <source>
        <strain evidence="1 2">DSM 11275</strain>
    </source>
</reference>
<dbReference type="AlphaFoldDB" id="A0A7W8FFX6"/>
<keyword evidence="2" id="KW-1185">Reference proteome</keyword>
<comment type="caution">
    <text evidence="1">The sequence shown here is derived from an EMBL/GenBank/DDBJ whole genome shotgun (WGS) entry which is preliminary data.</text>
</comment>
<dbReference type="RefSeq" id="WP_183718812.1">
    <property type="nucleotide sequence ID" value="NZ_JACHGO010000004.1"/>
</dbReference>
<evidence type="ECO:0008006" key="3">
    <source>
        <dbReference type="Google" id="ProtNLM"/>
    </source>
</evidence>
<gene>
    <name evidence="1" type="ORF">HNQ38_001443</name>
</gene>
<evidence type="ECO:0000313" key="1">
    <source>
        <dbReference type="EMBL" id="MBB5143346.1"/>
    </source>
</evidence>
<evidence type="ECO:0000313" key="2">
    <source>
        <dbReference type="Proteomes" id="UP000539075"/>
    </source>
</evidence>
<dbReference type="Proteomes" id="UP000539075">
    <property type="component" value="Unassembled WGS sequence"/>
</dbReference>
<name>A0A7W8FFX6_9BACT</name>